<dbReference type="InterPro" id="IPR013211">
    <property type="entry name" value="LVIVD"/>
</dbReference>
<dbReference type="EMBL" id="VIFM01000087">
    <property type="protein sequence ID" value="TQF13825.1"/>
    <property type="molecule type" value="Genomic_DNA"/>
</dbReference>
<dbReference type="Gene3D" id="2.130.10.10">
    <property type="entry name" value="YVTN repeat-like/Quinoprotein amine dehydrogenase"/>
    <property type="match status" value="1"/>
</dbReference>
<keyword evidence="2" id="KW-1185">Reference proteome</keyword>
<evidence type="ECO:0000313" key="1">
    <source>
        <dbReference type="EMBL" id="TQF13825.1"/>
    </source>
</evidence>
<reference evidence="1 2" key="1">
    <citation type="submission" date="2019-06" db="EMBL/GenBank/DDBJ databases">
        <authorList>
            <person name="Livingstone P."/>
            <person name="Whitworth D."/>
        </authorList>
    </citation>
    <scope>NUCLEOTIDE SEQUENCE [LARGE SCALE GENOMIC DNA]</scope>
    <source>
        <strain evidence="1 2">AM401</strain>
    </source>
</reference>
<organism evidence="1 2">
    <name type="scientific">Myxococcus llanfairpwllgwyngyllgogerychwyrndrobwllllantysiliogogogochensis</name>
    <dbReference type="NCBI Taxonomy" id="2590453"/>
    <lineage>
        <taxon>Bacteria</taxon>
        <taxon>Pseudomonadati</taxon>
        <taxon>Myxococcota</taxon>
        <taxon>Myxococcia</taxon>
        <taxon>Myxococcales</taxon>
        <taxon>Cystobacterineae</taxon>
        <taxon>Myxococcaceae</taxon>
        <taxon>Myxococcus</taxon>
    </lineage>
</organism>
<dbReference type="OrthoDB" id="5378776at2"/>
<dbReference type="InterPro" id="IPR015943">
    <property type="entry name" value="WD40/YVTN_repeat-like_dom_sf"/>
</dbReference>
<gene>
    <name evidence="1" type="ORF">FJV41_21995</name>
</gene>
<comment type="caution">
    <text evidence="1">The sequence shown here is derived from an EMBL/GenBank/DDBJ whole genome shotgun (WGS) entry which is preliminary data.</text>
</comment>
<protein>
    <submittedName>
        <fullName evidence="1">Uncharacterized protein</fullName>
    </submittedName>
</protein>
<proteinExistence type="predicted"/>
<dbReference type="Pfam" id="PF08309">
    <property type="entry name" value="LVIVD"/>
    <property type="match status" value="2"/>
</dbReference>
<dbReference type="SUPFAM" id="SSF50998">
    <property type="entry name" value="Quinoprotein alcohol dehydrogenase-like"/>
    <property type="match status" value="1"/>
</dbReference>
<dbReference type="InterPro" id="IPR011047">
    <property type="entry name" value="Quinoprotein_ADH-like_sf"/>
</dbReference>
<dbReference type="Proteomes" id="UP000315369">
    <property type="component" value="Unassembled WGS sequence"/>
</dbReference>
<name>A0A540WXU2_9BACT</name>
<evidence type="ECO:0000313" key="2">
    <source>
        <dbReference type="Proteomes" id="UP000315369"/>
    </source>
</evidence>
<dbReference type="AlphaFoldDB" id="A0A540WXU2"/>
<accession>A0A540WXU2</accession>
<sequence>MGLLALAGCDSDPKAEPWDGLYTPLKEQGDIIADTGPFATCTVRKDISAPCGSPEVFDLSSCNRASLDTLEREGAVYRGVVRVEYMQPQREMATAAVGLRLSPDGRQVEFLNGIASSSSQLGDGQFSASMGYTNTASGVYFEQFALGCEAVSPREFVGCYSYCADGSTYVHGTFRAERMSWARGEAESSGGLKLRSESYVELGQSVDVFVAKDHAYVVSIQRRGEPGGLTVFDVKDRRRPVFKTSISLPGDNYWNGVWSKGDALYVASASSGLIVFDISNPASPVFLQSYPGGGPLDIHTVLVDGDRLYAMSTGRNAEVLLFDVTTPTEPRLLHRESLGGIGTGVYGVPHDAFAYGDRLYVSHMSGGYQILDVRNPENFEHLGEYTYYGAVSHHSAVGTLGGHTVAFEGGERQGAHLRVLKVDDPTNIELIGEFKLRDVASIHNMLLVGTRLYIAWYHEGLRVLDVSNPTKPRQVAHFNTYRESDPKREDGQYEGALGIRVPGDGHVYVVDDARGLLIFDEP</sequence>